<dbReference type="Proteomes" id="UP000652761">
    <property type="component" value="Unassembled WGS sequence"/>
</dbReference>
<keyword evidence="1" id="KW-1133">Transmembrane helix</keyword>
<feature type="transmembrane region" description="Helical" evidence="1">
    <location>
        <begin position="153"/>
        <end position="178"/>
    </location>
</feature>
<evidence type="ECO:0000313" key="3">
    <source>
        <dbReference type="Proteomes" id="UP000652761"/>
    </source>
</evidence>
<evidence type="ECO:0000313" key="2">
    <source>
        <dbReference type="EMBL" id="MQM12620.1"/>
    </source>
</evidence>
<protein>
    <submittedName>
        <fullName evidence="2">Uncharacterized protein</fullName>
    </submittedName>
</protein>
<gene>
    <name evidence="2" type="ORF">Taro_045538</name>
</gene>
<evidence type="ECO:0000256" key="1">
    <source>
        <dbReference type="SAM" id="Phobius"/>
    </source>
</evidence>
<accession>A0A843X6M2</accession>
<proteinExistence type="predicted"/>
<keyword evidence="3" id="KW-1185">Reference proteome</keyword>
<comment type="caution">
    <text evidence="2">The sequence shown here is derived from an EMBL/GenBank/DDBJ whole genome shotgun (WGS) entry which is preliminary data.</text>
</comment>
<reference evidence="2" key="1">
    <citation type="submission" date="2017-07" db="EMBL/GenBank/DDBJ databases">
        <title>Taro Niue Genome Assembly and Annotation.</title>
        <authorList>
            <person name="Atibalentja N."/>
            <person name="Keating K."/>
            <person name="Fields C.J."/>
        </authorList>
    </citation>
    <scope>NUCLEOTIDE SEQUENCE</scope>
    <source>
        <strain evidence="2">Niue_2</strain>
        <tissue evidence="2">Leaf</tissue>
    </source>
</reference>
<organism evidence="2 3">
    <name type="scientific">Colocasia esculenta</name>
    <name type="common">Wild taro</name>
    <name type="synonym">Arum esculentum</name>
    <dbReference type="NCBI Taxonomy" id="4460"/>
    <lineage>
        <taxon>Eukaryota</taxon>
        <taxon>Viridiplantae</taxon>
        <taxon>Streptophyta</taxon>
        <taxon>Embryophyta</taxon>
        <taxon>Tracheophyta</taxon>
        <taxon>Spermatophyta</taxon>
        <taxon>Magnoliopsida</taxon>
        <taxon>Liliopsida</taxon>
        <taxon>Araceae</taxon>
        <taxon>Aroideae</taxon>
        <taxon>Colocasieae</taxon>
        <taxon>Colocasia</taxon>
    </lineage>
</organism>
<sequence>MRVVCRALGGMLTSALRRRRPTPSHSGRDGGVCCILNRKQFLTLVGQTELGKLCLARRRSCCGESRVIWHVGVIFGMVSPRGRRTERGRHRIVIGLRVLHEGFRPVKATGPLSRSERDRPTRRIRLLDRDMSRCGDQKATVANVAITAERIGYVYFIGVVLAGLHCSLALLCGCGAAVRPFIRDCETERLVEVLPVVMCPGGGMILVVDPWWYLVVVGVEVDWCSVEVCRVTFHVLCSYSSLEQRRLCPARGEAAVSFSGRFIVAFDSGWLVRHGNHARTAFGAWACRRRGGLGAFFDVFFR</sequence>
<keyword evidence="1" id="KW-0812">Transmembrane</keyword>
<name>A0A843X6M2_COLES</name>
<keyword evidence="1" id="KW-0472">Membrane</keyword>
<dbReference type="EMBL" id="NMUH01005380">
    <property type="protein sequence ID" value="MQM12620.1"/>
    <property type="molecule type" value="Genomic_DNA"/>
</dbReference>
<dbReference type="AlphaFoldDB" id="A0A843X6M2"/>